<dbReference type="InterPro" id="IPR034768">
    <property type="entry name" value="4FE4S_WBL"/>
</dbReference>
<gene>
    <name evidence="11" type="primary">whiB</name>
    <name evidence="13" type="ORF">ACFSYH_09735</name>
</gene>
<dbReference type="InterPro" id="IPR003482">
    <property type="entry name" value="Whib"/>
</dbReference>
<evidence type="ECO:0000256" key="4">
    <source>
        <dbReference type="ARBA" id="ARBA00022723"/>
    </source>
</evidence>
<comment type="cofactor">
    <cofactor evidence="11">
        <name>[4Fe-4S] cluster</name>
        <dbReference type="ChEBI" id="CHEBI:49883"/>
    </cofactor>
    <text evidence="11">Binds 1 [4Fe-4S] cluster per subunit. Following nitrosylation of the [4Fe-4S] cluster binds 1 [4Fe-8(NO)] cluster per subunit.</text>
</comment>
<dbReference type="InterPro" id="IPR017956">
    <property type="entry name" value="AT_hook_DNA-bd_motif"/>
</dbReference>
<keyword evidence="14" id="KW-1185">Reference proteome</keyword>
<dbReference type="Pfam" id="PF02467">
    <property type="entry name" value="Whib"/>
    <property type="match status" value="1"/>
</dbReference>
<dbReference type="Pfam" id="PF02178">
    <property type="entry name" value="AT_hook"/>
    <property type="match status" value="1"/>
</dbReference>
<comment type="function">
    <text evidence="11">Acts as a transcriptional regulator. Probably redox-responsive. The apo- but not holo-form probably binds DNA.</text>
</comment>
<dbReference type="PANTHER" id="PTHR38839">
    <property type="entry name" value="TRANSCRIPTIONAL REGULATOR WHID-RELATED"/>
    <property type="match status" value="1"/>
</dbReference>
<evidence type="ECO:0000256" key="2">
    <source>
        <dbReference type="ARBA" id="ARBA00006597"/>
    </source>
</evidence>
<feature type="domain" description="4Fe-4S Wbl-type" evidence="12">
    <location>
        <begin position="33"/>
        <end position="90"/>
    </location>
</feature>
<keyword evidence="8 11" id="KW-0238">DNA-binding</keyword>
<feature type="binding site" evidence="11">
    <location>
        <position position="57"/>
    </location>
    <ligand>
        <name>[4Fe-4S] cluster</name>
        <dbReference type="ChEBI" id="CHEBI:49883"/>
    </ligand>
</feature>
<evidence type="ECO:0000256" key="5">
    <source>
        <dbReference type="ARBA" id="ARBA00023004"/>
    </source>
</evidence>
<feature type="binding site" evidence="11">
    <location>
        <position position="60"/>
    </location>
    <ligand>
        <name>[4Fe-4S] cluster</name>
        <dbReference type="ChEBI" id="CHEBI:49883"/>
    </ligand>
</feature>
<evidence type="ECO:0000259" key="12">
    <source>
        <dbReference type="PROSITE" id="PS51674"/>
    </source>
</evidence>
<proteinExistence type="inferred from homology"/>
<feature type="binding site" evidence="11">
    <location>
        <position position="34"/>
    </location>
    <ligand>
        <name>[4Fe-4S] cluster</name>
        <dbReference type="ChEBI" id="CHEBI:49883"/>
    </ligand>
</feature>
<evidence type="ECO:0000313" key="13">
    <source>
        <dbReference type="EMBL" id="MFD2840850.1"/>
    </source>
</evidence>
<keyword evidence="4 11" id="KW-0479">Metal-binding</keyword>
<evidence type="ECO:0000313" key="14">
    <source>
        <dbReference type="Proteomes" id="UP001597391"/>
    </source>
</evidence>
<comment type="subcellular location">
    <subcellularLocation>
        <location evidence="1 11">Cytoplasm</location>
    </subcellularLocation>
</comment>
<keyword evidence="3 11" id="KW-0004">4Fe-4S</keyword>
<accession>A0ABW5XHX2</accession>
<dbReference type="PROSITE" id="PS51674">
    <property type="entry name" value="4FE4S_WBL"/>
    <property type="match status" value="1"/>
</dbReference>
<keyword evidence="7 11" id="KW-0805">Transcription regulation</keyword>
<keyword evidence="10 11" id="KW-0804">Transcription</keyword>
<protein>
    <recommendedName>
        <fullName evidence="11">Transcriptional regulator WhiB</fullName>
    </recommendedName>
</protein>
<comment type="similarity">
    <text evidence="2 11">Belongs to the WhiB family.</text>
</comment>
<evidence type="ECO:0000256" key="9">
    <source>
        <dbReference type="ARBA" id="ARBA00023157"/>
    </source>
</evidence>
<comment type="caution">
    <text evidence="13">The sequence shown here is derived from an EMBL/GenBank/DDBJ whole genome shotgun (WGS) entry which is preliminary data.</text>
</comment>
<keyword evidence="6 11" id="KW-0411">Iron-sulfur</keyword>
<dbReference type="Proteomes" id="UP001597391">
    <property type="component" value="Unassembled WGS sequence"/>
</dbReference>
<reference evidence="14" key="1">
    <citation type="journal article" date="2019" name="Int. J. Syst. Evol. Microbiol.">
        <title>The Global Catalogue of Microorganisms (GCM) 10K type strain sequencing project: providing services to taxonomists for standard genome sequencing and annotation.</title>
        <authorList>
            <consortium name="The Broad Institute Genomics Platform"/>
            <consortium name="The Broad Institute Genome Sequencing Center for Infectious Disease"/>
            <person name="Wu L."/>
            <person name="Ma J."/>
        </authorList>
    </citation>
    <scope>NUCLEOTIDE SEQUENCE [LARGE SCALE GENOMIC DNA]</scope>
    <source>
        <strain evidence="14">KCTC 33576</strain>
    </source>
</reference>
<evidence type="ECO:0000256" key="8">
    <source>
        <dbReference type="ARBA" id="ARBA00023125"/>
    </source>
</evidence>
<keyword evidence="9 11" id="KW-1015">Disulfide bond</keyword>
<dbReference type="PANTHER" id="PTHR38839:SF2">
    <property type="entry name" value="TRANSCRIPTIONAL REGULATOR WHIB7-RELATED"/>
    <property type="match status" value="1"/>
</dbReference>
<evidence type="ECO:0000256" key="1">
    <source>
        <dbReference type="ARBA" id="ARBA00004496"/>
    </source>
</evidence>
<feature type="binding site" evidence="11">
    <location>
        <position position="66"/>
    </location>
    <ligand>
        <name>[4Fe-4S] cluster</name>
        <dbReference type="ChEBI" id="CHEBI:49883"/>
    </ligand>
</feature>
<comment type="PTM">
    <text evidence="11">Upon Fe-S cluster removal intramolecular disulfide bonds are formed.</text>
</comment>
<keyword evidence="5 11" id="KW-0408">Iron</keyword>
<keyword evidence="11" id="KW-0963">Cytoplasm</keyword>
<evidence type="ECO:0000256" key="11">
    <source>
        <dbReference type="HAMAP-Rule" id="MF_01479"/>
    </source>
</evidence>
<sequence>MTAPRHTLDKPQARPLTPVEGSEFKSLVASMIPCRNADPELWFAEQAPQMAAAKALCQQCPIAVSCLQDALEREEPWGVWGGEILVDGKVVAQKRGRGRPRKSEVA</sequence>
<dbReference type="EMBL" id="JBHUOP010000004">
    <property type="protein sequence ID" value="MFD2840850.1"/>
    <property type="molecule type" value="Genomic_DNA"/>
</dbReference>
<evidence type="ECO:0000256" key="6">
    <source>
        <dbReference type="ARBA" id="ARBA00023014"/>
    </source>
</evidence>
<evidence type="ECO:0000256" key="10">
    <source>
        <dbReference type="ARBA" id="ARBA00023163"/>
    </source>
</evidence>
<name>A0ABW5XHX2_9MICO</name>
<evidence type="ECO:0000256" key="3">
    <source>
        <dbReference type="ARBA" id="ARBA00022485"/>
    </source>
</evidence>
<comment type="PTM">
    <text evidence="11">The Fe-S cluster can be nitrosylated by nitric oxide (NO).</text>
</comment>
<organism evidence="13 14">
    <name type="scientific">Populibacterium corticicola</name>
    <dbReference type="NCBI Taxonomy" id="1812826"/>
    <lineage>
        <taxon>Bacteria</taxon>
        <taxon>Bacillati</taxon>
        <taxon>Actinomycetota</taxon>
        <taxon>Actinomycetes</taxon>
        <taxon>Micrococcales</taxon>
        <taxon>Jonesiaceae</taxon>
        <taxon>Populibacterium</taxon>
    </lineage>
</organism>
<dbReference type="HAMAP" id="MF_01479">
    <property type="entry name" value="WhiB"/>
    <property type="match status" value="1"/>
</dbReference>
<dbReference type="RefSeq" id="WP_377466773.1">
    <property type="nucleotide sequence ID" value="NZ_JBHUOP010000004.1"/>
</dbReference>
<evidence type="ECO:0000256" key="7">
    <source>
        <dbReference type="ARBA" id="ARBA00023015"/>
    </source>
</evidence>